<evidence type="ECO:0000256" key="5">
    <source>
        <dbReference type="SAM" id="Phobius"/>
    </source>
</evidence>
<feature type="transmembrane region" description="Helical" evidence="5">
    <location>
        <begin position="55"/>
        <end position="77"/>
    </location>
</feature>
<dbReference type="InterPro" id="IPR051676">
    <property type="entry name" value="UPF0053_domain"/>
</dbReference>
<evidence type="ECO:0000259" key="7">
    <source>
        <dbReference type="PROSITE" id="PS51846"/>
    </source>
</evidence>
<accession>A0A930UXD5</accession>
<evidence type="ECO:0000313" key="8">
    <source>
        <dbReference type="EMBL" id="MBF4161442.1"/>
    </source>
</evidence>
<evidence type="ECO:0000313" key="9">
    <source>
        <dbReference type="Proteomes" id="UP000656804"/>
    </source>
</evidence>
<feature type="transmembrane region" description="Helical" evidence="5">
    <location>
        <begin position="6"/>
        <end position="28"/>
    </location>
</feature>
<evidence type="ECO:0000259" key="6">
    <source>
        <dbReference type="PROSITE" id="PS51371"/>
    </source>
</evidence>
<dbReference type="InterPro" id="IPR002550">
    <property type="entry name" value="CNNM"/>
</dbReference>
<dbReference type="EMBL" id="JADIVZ010000002">
    <property type="protein sequence ID" value="MBF4161442.1"/>
    <property type="molecule type" value="Genomic_DNA"/>
</dbReference>
<comment type="caution">
    <text evidence="8">The sequence shown here is derived from an EMBL/GenBank/DDBJ whole genome shotgun (WGS) entry which is preliminary data.</text>
</comment>
<dbReference type="Gene3D" id="3.10.580.10">
    <property type="entry name" value="CBS-domain"/>
    <property type="match status" value="1"/>
</dbReference>
<sequence>MSPVVVGAVTVALIVLSAFFVATEFAVLAARRHRLEARAAHSAGARAAVRSVDELTIVLAACQLGITACALGLGAVTKPALKYAVTPLLDATGAPSWTVEVVAFAVAIGVVTFLHLVVGEMAPKSWAIAHPETAAVLLAPPMRGFMALTRPVLRGMNAVANALLRRVGVEPRDTAAVGHSPADLRALVRHSATVGTLEAEFSAQVDDALDLDRLTVDDLDLGRAPTAVGATATVSQVREAARRSRHLRIVLVDESGAATGMVHVRDTLDAEPGAGLADLRQDVLTVPGTTSLREALSRMQRSRVHLGVVPRERGGFVVVTLHDLLARALPAPTHSEVPR</sequence>
<organism evidence="8 9">
    <name type="scientific">Nocardioides acrostichi</name>
    <dbReference type="NCBI Taxonomy" id="2784339"/>
    <lineage>
        <taxon>Bacteria</taxon>
        <taxon>Bacillati</taxon>
        <taxon>Actinomycetota</taxon>
        <taxon>Actinomycetes</taxon>
        <taxon>Propionibacteriales</taxon>
        <taxon>Nocardioidaceae</taxon>
        <taxon>Nocardioides</taxon>
    </lineage>
</organism>
<evidence type="ECO:0000256" key="4">
    <source>
        <dbReference type="PROSITE-ProRule" id="PRU01193"/>
    </source>
</evidence>
<dbReference type="InterPro" id="IPR046342">
    <property type="entry name" value="CBS_dom_sf"/>
</dbReference>
<keyword evidence="3" id="KW-0129">CBS domain</keyword>
<dbReference type="PANTHER" id="PTHR43099">
    <property type="entry name" value="UPF0053 PROTEIN YRKA"/>
    <property type="match status" value="1"/>
</dbReference>
<evidence type="ECO:0000256" key="2">
    <source>
        <dbReference type="ARBA" id="ARBA00022475"/>
    </source>
</evidence>
<evidence type="ECO:0000256" key="1">
    <source>
        <dbReference type="ARBA" id="ARBA00004651"/>
    </source>
</evidence>
<keyword evidence="4 5" id="KW-0472">Membrane</keyword>
<dbReference type="RefSeq" id="WP_194502653.1">
    <property type="nucleotide sequence ID" value="NZ_JADIVZ010000002.1"/>
</dbReference>
<dbReference type="Pfam" id="PF01595">
    <property type="entry name" value="CNNM"/>
    <property type="match status" value="1"/>
</dbReference>
<dbReference type="PROSITE" id="PS51371">
    <property type="entry name" value="CBS"/>
    <property type="match status" value="1"/>
</dbReference>
<dbReference type="Proteomes" id="UP000656804">
    <property type="component" value="Unassembled WGS sequence"/>
</dbReference>
<keyword evidence="9" id="KW-1185">Reference proteome</keyword>
<dbReference type="SUPFAM" id="SSF54631">
    <property type="entry name" value="CBS-domain pair"/>
    <property type="match status" value="1"/>
</dbReference>
<feature type="domain" description="CBS" evidence="6">
    <location>
        <begin position="221"/>
        <end position="279"/>
    </location>
</feature>
<keyword evidence="4 5" id="KW-0812">Transmembrane</keyword>
<dbReference type="PANTHER" id="PTHR43099:SF5">
    <property type="entry name" value="HLYC_CORC FAMILY TRANSPORTER"/>
    <property type="match status" value="1"/>
</dbReference>
<feature type="transmembrane region" description="Helical" evidence="5">
    <location>
        <begin position="97"/>
        <end position="118"/>
    </location>
</feature>
<keyword evidence="4 5" id="KW-1133">Transmembrane helix</keyword>
<name>A0A930UXD5_9ACTN</name>
<dbReference type="PROSITE" id="PS51846">
    <property type="entry name" value="CNNM"/>
    <property type="match status" value="1"/>
</dbReference>
<evidence type="ECO:0000256" key="3">
    <source>
        <dbReference type="PROSITE-ProRule" id="PRU00703"/>
    </source>
</evidence>
<feature type="domain" description="CNNM transmembrane" evidence="7">
    <location>
        <begin position="1"/>
        <end position="201"/>
    </location>
</feature>
<dbReference type="Gene3D" id="3.90.1280.20">
    <property type="match status" value="1"/>
</dbReference>
<reference evidence="8" key="1">
    <citation type="submission" date="2020-11" db="EMBL/GenBank/DDBJ databases">
        <title>Nocardioides sp. CBS4Y-1, whole genome shotgun sequence.</title>
        <authorList>
            <person name="Tuo L."/>
        </authorList>
    </citation>
    <scope>NUCLEOTIDE SEQUENCE</scope>
    <source>
        <strain evidence="8">CBS4Y-1</strain>
    </source>
</reference>
<dbReference type="AlphaFoldDB" id="A0A930UXD5"/>
<dbReference type="InterPro" id="IPR000644">
    <property type="entry name" value="CBS_dom"/>
</dbReference>
<protein>
    <submittedName>
        <fullName evidence="8">HlyC/CorC family transporter</fullName>
    </submittedName>
</protein>
<gene>
    <name evidence="8" type="ORF">ISG29_07030</name>
</gene>
<dbReference type="Pfam" id="PF00571">
    <property type="entry name" value="CBS"/>
    <property type="match status" value="2"/>
</dbReference>
<comment type="subcellular location">
    <subcellularLocation>
        <location evidence="1">Cell membrane</location>
        <topology evidence="1">Multi-pass membrane protein</topology>
    </subcellularLocation>
</comment>
<dbReference type="GO" id="GO:0005886">
    <property type="term" value="C:plasma membrane"/>
    <property type="evidence" value="ECO:0007669"/>
    <property type="project" value="UniProtKB-SubCell"/>
</dbReference>
<proteinExistence type="predicted"/>
<keyword evidence="2" id="KW-1003">Cell membrane</keyword>